<organism evidence="2 3">
    <name type="scientific">Actinoplanes palleronii</name>
    <dbReference type="NCBI Taxonomy" id="113570"/>
    <lineage>
        <taxon>Bacteria</taxon>
        <taxon>Bacillati</taxon>
        <taxon>Actinomycetota</taxon>
        <taxon>Actinomycetes</taxon>
        <taxon>Micromonosporales</taxon>
        <taxon>Micromonosporaceae</taxon>
        <taxon>Actinoplanes</taxon>
    </lineage>
</organism>
<keyword evidence="3" id="KW-1185">Reference proteome</keyword>
<evidence type="ECO:0000313" key="3">
    <source>
        <dbReference type="Proteomes" id="UP000624709"/>
    </source>
</evidence>
<evidence type="ECO:0000256" key="1">
    <source>
        <dbReference type="SAM" id="MobiDB-lite"/>
    </source>
</evidence>
<sequence length="122" mass="12870">MPYIVMTPAAPSNPAPFPARLPFSIISMRASVNSSRTSVETCSLSRLTKAAVEACSLRVSVSVYAIVPSVLHQPCRGLTYPHQPSLTTPNPTPPSARPAPFRGFGHEKAALDGTNSAKTPPS</sequence>
<feature type="compositionally biased region" description="Polar residues" evidence="1">
    <location>
        <begin position="113"/>
        <end position="122"/>
    </location>
</feature>
<gene>
    <name evidence="2" type="ORF">Apa02nite_058600</name>
</gene>
<accession>A0ABQ4BGH0</accession>
<comment type="caution">
    <text evidence="2">The sequence shown here is derived from an EMBL/GenBank/DDBJ whole genome shotgun (WGS) entry which is preliminary data.</text>
</comment>
<dbReference type="Proteomes" id="UP000624709">
    <property type="component" value="Unassembled WGS sequence"/>
</dbReference>
<dbReference type="EMBL" id="BOMS01000092">
    <property type="protein sequence ID" value="GIE69752.1"/>
    <property type="molecule type" value="Genomic_DNA"/>
</dbReference>
<evidence type="ECO:0000313" key="2">
    <source>
        <dbReference type="EMBL" id="GIE69752.1"/>
    </source>
</evidence>
<feature type="region of interest" description="Disordered" evidence="1">
    <location>
        <begin position="78"/>
        <end position="122"/>
    </location>
</feature>
<reference evidence="2 3" key="1">
    <citation type="submission" date="2021-01" db="EMBL/GenBank/DDBJ databases">
        <title>Whole genome shotgun sequence of Actinoplanes palleronii NBRC 14916.</title>
        <authorList>
            <person name="Komaki H."/>
            <person name="Tamura T."/>
        </authorList>
    </citation>
    <scope>NUCLEOTIDE SEQUENCE [LARGE SCALE GENOMIC DNA]</scope>
    <source>
        <strain evidence="2 3">NBRC 14916</strain>
    </source>
</reference>
<proteinExistence type="predicted"/>
<name>A0ABQ4BGH0_9ACTN</name>
<protein>
    <submittedName>
        <fullName evidence="2">Uncharacterized protein</fullName>
    </submittedName>
</protein>